<proteinExistence type="predicted"/>
<sequence length="383" mass="41138">MSKVICNCNLNISPTSEEEPYFWFSPPKDAVKEVNSCLVFNNLPKEELIFNYLKHANVNLLPPALESQLSIPSTCLAKATAKVNYLQTMHNEIHPSTTYWFLALTYFNIVLPTFVLTTLTAFWMRVRDVKEQTWKVIKSLFLAAQVMRGARVRAERVRGVSTGMNWGPSGGGGSGKSEAKTVTMQTQLLLELSLSAMSTATASSTLSILPASSMTSGSSSSLSSLSSSVSFSSVQSASFPMLETGKGKGITDNIPLPASINYIVIVQDDGKGKGKWVLLPPALSAVLFGLSLIGNLDLVYRQEEFVSVGSGSEGLEGSKRIGEARFTFATTTTTTTTITTIIETTIRTTVLLPSSSIGPSPKHIIPSHSVSSPSSNSNNGTHP</sequence>
<dbReference type="AlphaFoldDB" id="A0A0D0CK57"/>
<feature type="region of interest" description="Disordered" evidence="1">
    <location>
        <begin position="359"/>
        <end position="383"/>
    </location>
</feature>
<gene>
    <name evidence="3" type="ORF">GYMLUDRAFT_248673</name>
</gene>
<keyword evidence="4" id="KW-1185">Reference proteome</keyword>
<evidence type="ECO:0000256" key="2">
    <source>
        <dbReference type="SAM" id="Phobius"/>
    </source>
</evidence>
<protein>
    <submittedName>
        <fullName evidence="3">Uncharacterized protein</fullName>
    </submittedName>
</protein>
<organism evidence="3 4">
    <name type="scientific">Collybiopsis luxurians FD-317 M1</name>
    <dbReference type="NCBI Taxonomy" id="944289"/>
    <lineage>
        <taxon>Eukaryota</taxon>
        <taxon>Fungi</taxon>
        <taxon>Dikarya</taxon>
        <taxon>Basidiomycota</taxon>
        <taxon>Agaricomycotina</taxon>
        <taxon>Agaricomycetes</taxon>
        <taxon>Agaricomycetidae</taxon>
        <taxon>Agaricales</taxon>
        <taxon>Marasmiineae</taxon>
        <taxon>Omphalotaceae</taxon>
        <taxon>Collybiopsis</taxon>
        <taxon>Collybiopsis luxurians</taxon>
    </lineage>
</organism>
<keyword evidence="2" id="KW-0812">Transmembrane</keyword>
<accession>A0A0D0CK57</accession>
<dbReference type="HOGENOM" id="CLU_721709_0_0_1"/>
<dbReference type="EMBL" id="KN834806">
    <property type="protein sequence ID" value="KIK55423.1"/>
    <property type="molecule type" value="Genomic_DNA"/>
</dbReference>
<name>A0A0D0CK57_9AGAR</name>
<evidence type="ECO:0000256" key="1">
    <source>
        <dbReference type="SAM" id="MobiDB-lite"/>
    </source>
</evidence>
<evidence type="ECO:0000313" key="3">
    <source>
        <dbReference type="EMBL" id="KIK55423.1"/>
    </source>
</evidence>
<dbReference type="Proteomes" id="UP000053593">
    <property type="component" value="Unassembled WGS sequence"/>
</dbReference>
<keyword evidence="2" id="KW-0472">Membrane</keyword>
<reference evidence="3 4" key="1">
    <citation type="submission" date="2014-04" db="EMBL/GenBank/DDBJ databases">
        <title>Evolutionary Origins and Diversification of the Mycorrhizal Mutualists.</title>
        <authorList>
            <consortium name="DOE Joint Genome Institute"/>
            <consortium name="Mycorrhizal Genomics Consortium"/>
            <person name="Kohler A."/>
            <person name="Kuo A."/>
            <person name="Nagy L.G."/>
            <person name="Floudas D."/>
            <person name="Copeland A."/>
            <person name="Barry K.W."/>
            <person name="Cichocki N."/>
            <person name="Veneault-Fourrey C."/>
            <person name="LaButti K."/>
            <person name="Lindquist E.A."/>
            <person name="Lipzen A."/>
            <person name="Lundell T."/>
            <person name="Morin E."/>
            <person name="Murat C."/>
            <person name="Riley R."/>
            <person name="Ohm R."/>
            <person name="Sun H."/>
            <person name="Tunlid A."/>
            <person name="Henrissat B."/>
            <person name="Grigoriev I.V."/>
            <person name="Hibbett D.S."/>
            <person name="Martin F."/>
        </authorList>
    </citation>
    <scope>NUCLEOTIDE SEQUENCE [LARGE SCALE GENOMIC DNA]</scope>
    <source>
        <strain evidence="3 4">FD-317 M1</strain>
    </source>
</reference>
<feature type="transmembrane region" description="Helical" evidence="2">
    <location>
        <begin position="99"/>
        <end position="123"/>
    </location>
</feature>
<keyword evidence="2" id="KW-1133">Transmembrane helix</keyword>
<evidence type="ECO:0000313" key="4">
    <source>
        <dbReference type="Proteomes" id="UP000053593"/>
    </source>
</evidence>